<gene>
    <name evidence="3" type="ORF">DYB28_014979</name>
    <name evidence="2" type="ORF">DYB28_014981</name>
</gene>
<accession>A0A9X8DIQ8</accession>
<evidence type="ECO:0000313" key="4">
    <source>
        <dbReference type="Proteomes" id="UP000275652"/>
    </source>
</evidence>
<sequence>MGAIRVPTAAILSAIVTTLDRLRLLLVDRLHVPRSEVVPPAAPLELINAFLPHHLPPTQTQVVAVPYLLHPPPILAFRQLPVHSSSNHSFHPNKTIYHFPPPLPRWMTLYCPHSPPIVFILLVRLLTLTNSLHDLPRLPITLTRLHDSYPYASTVVVAPTVHLRLLVLRALIIPPMKKTAGVQFMTSPTAKWPTLLPTPFTNCPMTSVSPIIFSSTKPVSIPKRDHRLSHSSKTTSNSKTTKPTLRLPQ</sequence>
<feature type="region of interest" description="Disordered" evidence="1">
    <location>
        <begin position="220"/>
        <end position="249"/>
    </location>
</feature>
<dbReference type="EMBL" id="QUTI01034884">
    <property type="protein sequence ID" value="RLO01933.1"/>
    <property type="molecule type" value="Genomic_DNA"/>
</dbReference>
<proteinExistence type="predicted"/>
<name>A0A9X8DIQ8_APHAT</name>
<evidence type="ECO:0000256" key="1">
    <source>
        <dbReference type="SAM" id="MobiDB-lite"/>
    </source>
</evidence>
<organism evidence="2 4">
    <name type="scientific">Aphanomyces astaci</name>
    <name type="common">Crayfish plague agent</name>
    <dbReference type="NCBI Taxonomy" id="112090"/>
    <lineage>
        <taxon>Eukaryota</taxon>
        <taxon>Sar</taxon>
        <taxon>Stramenopiles</taxon>
        <taxon>Oomycota</taxon>
        <taxon>Saprolegniomycetes</taxon>
        <taxon>Saprolegniales</taxon>
        <taxon>Verrucalvaceae</taxon>
        <taxon>Aphanomyces</taxon>
    </lineage>
</organism>
<comment type="caution">
    <text evidence="2">The sequence shown here is derived from an EMBL/GenBank/DDBJ whole genome shotgun (WGS) entry which is preliminary data.</text>
</comment>
<protein>
    <submittedName>
        <fullName evidence="2">Uncharacterized protein</fullName>
    </submittedName>
</protein>
<reference evidence="2 4" key="1">
    <citation type="journal article" date="2018" name="J. Invertebr. Pathol.">
        <title>New genotyping method for the causative agent of crayfish plague (Aphanomyces astaci) based on whole genome data.</title>
        <authorList>
            <person name="Minardi D."/>
            <person name="Studholme D.J."/>
            <person name="van der Giezen M."/>
            <person name="Pretto T."/>
            <person name="Oidtmann B."/>
        </authorList>
    </citation>
    <scope>NUCLEOTIDE SEQUENCE [LARGE SCALE GENOMIC DNA]</scope>
    <source>
        <strain evidence="2 4">KB13</strain>
    </source>
</reference>
<dbReference type="Proteomes" id="UP000275652">
    <property type="component" value="Unassembled WGS sequence"/>
</dbReference>
<evidence type="ECO:0000313" key="2">
    <source>
        <dbReference type="EMBL" id="RLN77526.1"/>
    </source>
</evidence>
<dbReference type="AlphaFoldDB" id="A0A9X8DIQ8"/>
<evidence type="ECO:0000313" key="3">
    <source>
        <dbReference type="EMBL" id="RLO01933.1"/>
    </source>
</evidence>
<feature type="compositionally biased region" description="Low complexity" evidence="1">
    <location>
        <begin position="231"/>
        <end position="249"/>
    </location>
</feature>
<dbReference type="EMBL" id="QUTI01065210">
    <property type="protein sequence ID" value="RLN77526.1"/>
    <property type="molecule type" value="Genomic_DNA"/>
</dbReference>